<organism evidence="4">
    <name type="scientific">Ganoderma boninense</name>
    <dbReference type="NCBI Taxonomy" id="34458"/>
    <lineage>
        <taxon>Eukaryota</taxon>
        <taxon>Fungi</taxon>
        <taxon>Dikarya</taxon>
        <taxon>Basidiomycota</taxon>
        <taxon>Agaricomycotina</taxon>
        <taxon>Agaricomycetes</taxon>
        <taxon>Polyporales</taxon>
        <taxon>Polyporaceae</taxon>
        <taxon>Ganoderma</taxon>
    </lineage>
</organism>
<evidence type="ECO:0000313" key="4">
    <source>
        <dbReference type="EMBL" id="VWO95453.1"/>
    </source>
</evidence>
<dbReference type="InterPro" id="IPR002347">
    <property type="entry name" value="SDR_fam"/>
</dbReference>
<keyword evidence="2" id="KW-0521">NADP</keyword>
<name>A0A5K1JWE4_9APHY</name>
<reference evidence="4" key="1">
    <citation type="submission" date="2019-10" db="EMBL/GenBank/DDBJ databases">
        <authorList>
            <person name="Nor Muhammad N."/>
        </authorList>
    </citation>
    <scope>NUCLEOTIDE SEQUENCE</scope>
</reference>
<evidence type="ECO:0000256" key="3">
    <source>
        <dbReference type="ARBA" id="ARBA00023002"/>
    </source>
</evidence>
<dbReference type="InterPro" id="IPR052178">
    <property type="entry name" value="Sec_Metab_Biosynth_SDR"/>
</dbReference>
<dbReference type="Pfam" id="PF13561">
    <property type="entry name" value="adh_short_C2"/>
    <property type="match status" value="1"/>
</dbReference>
<accession>A0A5K1JWE4</accession>
<comment type="similarity">
    <text evidence="1">Belongs to the short-chain dehydrogenases/reductases (SDR) family.</text>
</comment>
<dbReference type="PRINTS" id="PR00081">
    <property type="entry name" value="GDHRDH"/>
</dbReference>
<dbReference type="InterPro" id="IPR036291">
    <property type="entry name" value="NAD(P)-bd_dom_sf"/>
</dbReference>
<dbReference type="AlphaFoldDB" id="A0A5K1JWE4"/>
<sequence length="112" mass="11750">MYSKSAMGHATASLAHALLPLGVRVNGIAPGLFATEMSSPGTMNALGQSHLPAGRNFGFEVPVSRPVEEGQLRAGTNRDMGALVLFLVANWFVDGETVLIDGGTLLKHPSSY</sequence>
<dbReference type="EMBL" id="LR724836">
    <property type="protein sequence ID" value="VWO95453.1"/>
    <property type="molecule type" value="Genomic_DNA"/>
</dbReference>
<dbReference type="PANTHER" id="PTHR43618">
    <property type="entry name" value="7-ALPHA-HYDROXYSTEROID DEHYDROGENASE"/>
    <property type="match status" value="1"/>
</dbReference>
<protein>
    <submittedName>
        <fullName evidence="4">Peroxisomal hydratase-dehydrogenase-epimerase</fullName>
    </submittedName>
</protein>
<dbReference type="GO" id="GO:0016491">
    <property type="term" value="F:oxidoreductase activity"/>
    <property type="evidence" value="ECO:0007669"/>
    <property type="project" value="UniProtKB-KW"/>
</dbReference>
<proteinExistence type="inferred from homology"/>
<gene>
    <name evidence="4" type="primary">G4MZY1</name>
</gene>
<evidence type="ECO:0000256" key="1">
    <source>
        <dbReference type="ARBA" id="ARBA00006484"/>
    </source>
</evidence>
<dbReference type="SUPFAM" id="SSF51735">
    <property type="entry name" value="NAD(P)-binding Rossmann-fold domains"/>
    <property type="match status" value="1"/>
</dbReference>
<dbReference type="PANTHER" id="PTHR43618:SF4">
    <property type="entry name" value="SHORT CHAIN DEHYDROGENASE_REDUCTASE FAMILY (AFU_ORTHOLOGUE AFUA_7G04540)"/>
    <property type="match status" value="1"/>
</dbReference>
<keyword evidence="3" id="KW-0560">Oxidoreductase</keyword>
<dbReference type="Gene3D" id="3.40.50.720">
    <property type="entry name" value="NAD(P)-binding Rossmann-like Domain"/>
    <property type="match status" value="1"/>
</dbReference>
<evidence type="ECO:0000256" key="2">
    <source>
        <dbReference type="ARBA" id="ARBA00022857"/>
    </source>
</evidence>